<dbReference type="SUPFAM" id="SSF74653">
    <property type="entry name" value="TolA/TonB C-terminal domain"/>
    <property type="match status" value="1"/>
</dbReference>
<gene>
    <name evidence="2" type="ORF">MNBD_ALPHA05-2463</name>
</gene>
<proteinExistence type="predicted"/>
<reference evidence="2" key="1">
    <citation type="submission" date="2018-06" db="EMBL/GenBank/DDBJ databases">
        <authorList>
            <person name="Zhirakovskaya E."/>
        </authorList>
    </citation>
    <scope>NUCLEOTIDE SEQUENCE</scope>
</reference>
<dbReference type="EMBL" id="UOEH01000459">
    <property type="protein sequence ID" value="VAW05115.1"/>
    <property type="molecule type" value="Genomic_DNA"/>
</dbReference>
<sequence length="259" mass="29133">YIAGKTRLRAAKKLREALLALEAEFGEPTATDVVMWLDLAKGELKKKRYSSSLEAAEKAEAAIATLWPDNIDKMGEALLLQGIATLVPFPRTIEDVLASQDLFSRIFQLYPPQKNFETFDVVLAKAIAWDAAANAALLSRRKKPKDQSEQNAVEAPPHFYFESAQNLPDDCGIEWDRRIPPRYPDTPLYRGYIGAVMVVYDLGDDLVVHNPRILAEVPAYAFSKAARKSLRSWRLKAPSVDHPACRTNRLTQFTFVIEE</sequence>
<accession>A0A3B0SGS7</accession>
<protein>
    <recommendedName>
        <fullName evidence="1">TonB C-terminal domain-containing protein</fullName>
    </recommendedName>
</protein>
<feature type="domain" description="TonB C-terminal" evidence="1">
    <location>
        <begin position="168"/>
        <end position="259"/>
    </location>
</feature>
<name>A0A3B0SGS7_9ZZZZ</name>
<dbReference type="Gene3D" id="3.30.2420.10">
    <property type="entry name" value="TonB"/>
    <property type="match status" value="1"/>
</dbReference>
<feature type="non-terminal residue" evidence="2">
    <location>
        <position position="1"/>
    </location>
</feature>
<evidence type="ECO:0000259" key="1">
    <source>
        <dbReference type="PROSITE" id="PS52015"/>
    </source>
</evidence>
<dbReference type="GO" id="GO:0055085">
    <property type="term" value="P:transmembrane transport"/>
    <property type="evidence" value="ECO:0007669"/>
    <property type="project" value="InterPro"/>
</dbReference>
<organism evidence="2">
    <name type="scientific">hydrothermal vent metagenome</name>
    <dbReference type="NCBI Taxonomy" id="652676"/>
    <lineage>
        <taxon>unclassified sequences</taxon>
        <taxon>metagenomes</taxon>
        <taxon>ecological metagenomes</taxon>
    </lineage>
</organism>
<dbReference type="InterPro" id="IPR037682">
    <property type="entry name" value="TonB_C"/>
</dbReference>
<dbReference type="AlphaFoldDB" id="A0A3B0SGS7"/>
<dbReference type="Pfam" id="PF03544">
    <property type="entry name" value="TonB_C"/>
    <property type="match status" value="1"/>
</dbReference>
<dbReference type="PROSITE" id="PS52015">
    <property type="entry name" value="TONB_CTD"/>
    <property type="match status" value="1"/>
</dbReference>
<evidence type="ECO:0000313" key="2">
    <source>
        <dbReference type="EMBL" id="VAW05115.1"/>
    </source>
</evidence>